<evidence type="ECO:0000256" key="2">
    <source>
        <dbReference type="ARBA" id="ARBA00010663"/>
    </source>
</evidence>
<name>A0A3S3PPM9_9ACAR</name>
<dbReference type="PANTHER" id="PTHR24235">
    <property type="entry name" value="NEUROPEPTIDE Y RECEPTOR"/>
    <property type="match status" value="1"/>
</dbReference>
<dbReference type="InterPro" id="IPR000611">
    <property type="entry name" value="NPY_rcpt"/>
</dbReference>
<dbReference type="Proteomes" id="UP000285301">
    <property type="component" value="Unassembled WGS sequence"/>
</dbReference>
<evidence type="ECO:0000256" key="6">
    <source>
        <dbReference type="ARBA" id="ARBA00023136"/>
    </source>
</evidence>
<feature type="transmembrane region" description="Helical" evidence="9">
    <location>
        <begin position="137"/>
        <end position="155"/>
    </location>
</feature>
<dbReference type="Pfam" id="PF00001">
    <property type="entry name" value="7tm_1"/>
    <property type="match status" value="1"/>
</dbReference>
<feature type="transmembrane region" description="Helical" evidence="9">
    <location>
        <begin position="21"/>
        <end position="46"/>
    </location>
</feature>
<comment type="subcellular location">
    <subcellularLocation>
        <location evidence="1">Membrane</location>
        <topology evidence="1">Multi-pass membrane protein</topology>
    </subcellularLocation>
</comment>
<keyword evidence="5" id="KW-0297">G-protein coupled receptor</keyword>
<reference evidence="12 14" key="1">
    <citation type="journal article" date="2018" name="Gigascience">
        <title>Genomes of trombidid mites reveal novel predicted allergens and laterally-transferred genes associated with secondary metabolism.</title>
        <authorList>
            <person name="Dong X."/>
            <person name="Chaisiri K."/>
            <person name="Xia D."/>
            <person name="Armstrong S.D."/>
            <person name="Fang Y."/>
            <person name="Donnelly M.J."/>
            <person name="Kadowaki T."/>
            <person name="McGarry J.W."/>
            <person name="Darby A.C."/>
            <person name="Makepeace B.L."/>
        </authorList>
    </citation>
    <scope>NUCLEOTIDE SEQUENCE [LARGE SCALE GENOMIC DNA]</scope>
    <source>
        <strain evidence="12">UoL-WK</strain>
    </source>
</reference>
<dbReference type="AlphaFoldDB" id="A0A3S3PPM9"/>
<feature type="transmembrane region" description="Helical" evidence="9">
    <location>
        <begin position="58"/>
        <end position="82"/>
    </location>
</feature>
<dbReference type="InterPro" id="IPR000276">
    <property type="entry name" value="GPCR_Rhodpsn"/>
</dbReference>
<dbReference type="PRINTS" id="PR00237">
    <property type="entry name" value="GPCRRHODOPSN"/>
</dbReference>
<comment type="caution">
    <text evidence="12">The sequence shown here is derived from an EMBL/GenBank/DDBJ whole genome shotgun (WGS) entry which is preliminary data.</text>
</comment>
<keyword evidence="14" id="KW-1185">Reference proteome</keyword>
<evidence type="ECO:0000256" key="4">
    <source>
        <dbReference type="ARBA" id="ARBA00022989"/>
    </source>
</evidence>
<evidence type="ECO:0000313" key="14">
    <source>
        <dbReference type="Proteomes" id="UP000285301"/>
    </source>
</evidence>
<dbReference type="STRING" id="1965070.A0A3S3PPM9"/>
<gene>
    <name evidence="11" type="ORF">B4U79_14498</name>
    <name evidence="13" type="ORF">B4U79_18953</name>
    <name evidence="12" type="ORF">B4U79_18960</name>
</gene>
<feature type="transmembrane region" description="Helical" evidence="9">
    <location>
        <begin position="186"/>
        <end position="209"/>
    </location>
</feature>
<feature type="transmembrane region" description="Helical" evidence="9">
    <location>
        <begin position="286"/>
        <end position="311"/>
    </location>
</feature>
<keyword evidence="8" id="KW-0807">Transducer</keyword>
<dbReference type="GO" id="GO:0004983">
    <property type="term" value="F:neuropeptide Y receptor activity"/>
    <property type="evidence" value="ECO:0007669"/>
    <property type="project" value="InterPro"/>
</dbReference>
<comment type="similarity">
    <text evidence="2">Belongs to the G-protein coupled receptor 1 family.</text>
</comment>
<organism evidence="12 14">
    <name type="scientific">Dinothrombium tinctorium</name>
    <dbReference type="NCBI Taxonomy" id="1965070"/>
    <lineage>
        <taxon>Eukaryota</taxon>
        <taxon>Metazoa</taxon>
        <taxon>Ecdysozoa</taxon>
        <taxon>Arthropoda</taxon>
        <taxon>Chelicerata</taxon>
        <taxon>Arachnida</taxon>
        <taxon>Acari</taxon>
        <taxon>Acariformes</taxon>
        <taxon>Trombidiformes</taxon>
        <taxon>Prostigmata</taxon>
        <taxon>Anystina</taxon>
        <taxon>Parasitengona</taxon>
        <taxon>Trombidioidea</taxon>
        <taxon>Trombidiidae</taxon>
        <taxon>Dinothrombium</taxon>
    </lineage>
</organism>
<keyword evidence="3 9" id="KW-0812">Transmembrane</keyword>
<dbReference type="PANTHER" id="PTHR24235:SF12">
    <property type="entry name" value="G-PROTEIN COUPLED RECEPTORS FAMILY 1 PROFILE DOMAIN-CONTAINING PROTEIN"/>
    <property type="match status" value="1"/>
</dbReference>
<keyword evidence="7 12" id="KW-0675">Receptor</keyword>
<dbReference type="OrthoDB" id="9046662at2759"/>
<evidence type="ECO:0000313" key="11">
    <source>
        <dbReference type="EMBL" id="RWS13907.1"/>
    </source>
</evidence>
<proteinExistence type="inferred from homology"/>
<dbReference type="InterPro" id="IPR017452">
    <property type="entry name" value="GPCR_Rhodpsn_7TM"/>
</dbReference>
<dbReference type="EMBL" id="NCKU01000460">
    <property type="protein sequence ID" value="RWS15430.1"/>
    <property type="molecule type" value="Genomic_DNA"/>
</dbReference>
<evidence type="ECO:0000256" key="1">
    <source>
        <dbReference type="ARBA" id="ARBA00004141"/>
    </source>
</evidence>
<dbReference type="EMBL" id="NCKU01000851">
    <property type="protein sequence ID" value="RWS13907.1"/>
    <property type="molecule type" value="Genomic_DNA"/>
</dbReference>
<sequence length="328" mass="37651">MISEVEQYFSNDRILDAEIEILLICVYFVLIVTTLIINAPILVIILQQKSLWKPNTLLLLNLVTSNVSAAFVCMPFTLISSLRRSWTLGRFVCKIVPFLQGKTVFVSAGTVTSIAIDRLICILYSRPINPKISGVNLSYRYSSLIWLIAIILNFPIFRFQELVTVAFQNVTLFDICIEVWPEDVRFIYTLLSALVAFFVPVCSLIICHIKISHFLNTRLKAIKNQTSSRSNRLKADSTRKEIRRNSKVTLNLMIGTVAYMISWLPLNLFNLYVDYYATEVSLTLKQLYVVFIICHLLAMSSAISNTMIYGYMNTNIRKAFKVVKFFRF</sequence>
<protein>
    <submittedName>
        <fullName evidence="12">Neuropeptide Y receptor type 1-like protein</fullName>
    </submittedName>
</protein>
<dbReference type="GO" id="GO:0016020">
    <property type="term" value="C:membrane"/>
    <property type="evidence" value="ECO:0007669"/>
    <property type="project" value="UniProtKB-SubCell"/>
</dbReference>
<dbReference type="SUPFAM" id="SSF81321">
    <property type="entry name" value="Family A G protein-coupled receptor-like"/>
    <property type="match status" value="1"/>
</dbReference>
<evidence type="ECO:0000313" key="13">
    <source>
        <dbReference type="EMBL" id="RWS15430.1"/>
    </source>
</evidence>
<evidence type="ECO:0000256" key="8">
    <source>
        <dbReference type="ARBA" id="ARBA00023224"/>
    </source>
</evidence>
<evidence type="ECO:0000256" key="7">
    <source>
        <dbReference type="ARBA" id="ARBA00023170"/>
    </source>
</evidence>
<evidence type="ECO:0000256" key="5">
    <source>
        <dbReference type="ARBA" id="ARBA00023040"/>
    </source>
</evidence>
<dbReference type="PROSITE" id="PS50262">
    <property type="entry name" value="G_PROTEIN_RECEP_F1_2"/>
    <property type="match status" value="1"/>
</dbReference>
<keyword evidence="4 9" id="KW-1133">Transmembrane helix</keyword>
<feature type="transmembrane region" description="Helical" evidence="9">
    <location>
        <begin position="248"/>
        <end position="266"/>
    </location>
</feature>
<keyword evidence="6 9" id="KW-0472">Membrane</keyword>
<evidence type="ECO:0000313" key="12">
    <source>
        <dbReference type="EMBL" id="RWS13945.1"/>
    </source>
</evidence>
<evidence type="ECO:0000256" key="3">
    <source>
        <dbReference type="ARBA" id="ARBA00022692"/>
    </source>
</evidence>
<evidence type="ECO:0000259" key="10">
    <source>
        <dbReference type="PROSITE" id="PS50262"/>
    </source>
</evidence>
<reference evidence="12" key="2">
    <citation type="submission" date="2018-11" db="EMBL/GenBank/DDBJ databases">
        <title>Trombidioid mite genomics.</title>
        <authorList>
            <person name="Dong X."/>
        </authorList>
    </citation>
    <scope>NUCLEOTIDE SEQUENCE</scope>
    <source>
        <strain evidence="12">UoL-WK</strain>
    </source>
</reference>
<evidence type="ECO:0000256" key="9">
    <source>
        <dbReference type="SAM" id="Phobius"/>
    </source>
</evidence>
<feature type="domain" description="G-protein coupled receptors family 1 profile" evidence="10">
    <location>
        <begin position="37"/>
        <end position="309"/>
    </location>
</feature>
<dbReference type="EMBL" id="NCKU01000840">
    <property type="protein sequence ID" value="RWS13945.1"/>
    <property type="molecule type" value="Genomic_DNA"/>
</dbReference>
<accession>A0A3S3PPM9</accession>
<dbReference type="PRINTS" id="PR01012">
    <property type="entry name" value="NRPEPTIDEYR"/>
</dbReference>
<dbReference type="Gene3D" id="1.20.1070.10">
    <property type="entry name" value="Rhodopsin 7-helix transmembrane proteins"/>
    <property type="match status" value="1"/>
</dbReference>